<evidence type="ECO:0000256" key="9">
    <source>
        <dbReference type="RuleBase" id="RU363121"/>
    </source>
</evidence>
<dbReference type="PANTHER" id="PTHR31187:SF1">
    <property type="entry name" value="ADP,ATP CARRIER PROTEIN 1"/>
    <property type="match status" value="1"/>
</dbReference>
<dbReference type="Pfam" id="PF03219">
    <property type="entry name" value="TLC"/>
    <property type="match status" value="1"/>
</dbReference>
<evidence type="ECO:0000256" key="5">
    <source>
        <dbReference type="ARBA" id="ARBA00022741"/>
    </source>
</evidence>
<evidence type="ECO:0000256" key="8">
    <source>
        <dbReference type="ARBA" id="ARBA00023136"/>
    </source>
</evidence>
<dbReference type="NCBIfam" id="TIGR00769">
    <property type="entry name" value="AAA"/>
    <property type="match status" value="1"/>
</dbReference>
<keyword evidence="9" id="KW-0934">Plastid</keyword>
<feature type="transmembrane region" description="Helical" evidence="9">
    <location>
        <begin position="411"/>
        <end position="430"/>
    </location>
</feature>
<accession>D8SFS6</accession>
<keyword evidence="4 9" id="KW-0812">Transmembrane</keyword>
<dbReference type="EMBL" id="GL377617">
    <property type="protein sequence ID" value="EFJ16888.1"/>
    <property type="molecule type" value="Genomic_DNA"/>
</dbReference>
<feature type="transmembrane region" description="Helical" evidence="9">
    <location>
        <begin position="107"/>
        <end position="125"/>
    </location>
</feature>
<evidence type="ECO:0000256" key="1">
    <source>
        <dbReference type="ARBA" id="ARBA00004141"/>
    </source>
</evidence>
<feature type="transmembrane region" description="Helical" evidence="9">
    <location>
        <begin position="358"/>
        <end position="377"/>
    </location>
</feature>
<keyword evidence="6 9" id="KW-0067">ATP-binding</keyword>
<feature type="transmembrane region" description="Helical" evidence="9">
    <location>
        <begin position="383"/>
        <end position="404"/>
    </location>
</feature>
<dbReference type="KEGG" id="smo:SELMODRAFT_116019"/>
<evidence type="ECO:0000256" key="7">
    <source>
        <dbReference type="ARBA" id="ARBA00022989"/>
    </source>
</evidence>
<evidence type="ECO:0000256" key="10">
    <source>
        <dbReference type="SAM" id="MobiDB-lite"/>
    </source>
</evidence>
<dbReference type="GO" id="GO:0005471">
    <property type="term" value="F:ATP:ADP antiporter activity"/>
    <property type="evidence" value="ECO:0000318"/>
    <property type="project" value="GO_Central"/>
</dbReference>
<dbReference type="GO" id="GO:0031969">
    <property type="term" value="C:chloroplast membrane"/>
    <property type="evidence" value="ECO:0007669"/>
    <property type="project" value="UniProtKB-SubCell"/>
</dbReference>
<evidence type="ECO:0000256" key="4">
    <source>
        <dbReference type="ARBA" id="ARBA00022692"/>
    </source>
</evidence>
<dbReference type="Gramene" id="EFJ16888">
    <property type="protein sequence ID" value="EFJ16888"/>
    <property type="gene ID" value="SELMODRAFT_116019"/>
</dbReference>
<keyword evidence="3 9" id="KW-0813">Transport</keyword>
<sequence length="507" mass="55686">MLSSSSPPRGAALYSCKNEASPSIRCSPRVTVTSSSAKSILHSSGSHASSEKSGVRKAEASVPRGERKKIIALCLMFFCILFAYGVLRDTKDALVVAAKGSNAEIIPFLKTWVNLPVAIGFTVVYTKLSNVLSREALFYACVLSFVGIFGSFAFVLYPLRGILHTTALADDLLSGPIALFRNWAFVLFYVMAELWGSVVVSVLFWGFANQITSLDEAKRFYPLFGLAANVALVFAERTVKFFAELRGRLGPDIDGWGFSLKGMMSIVVMLGFTICTIYWWMNAYVVNDRNLPRKKKIKATTSVGESVKLLVKSRYILDLATLVIAYEISINLSESHVGYYIAYTLLPQLPNSTFLEDFSTWIGIMSLSMTLLSRLIFNNFGWGVLAAIISIVIPGITFLSLALSNGSETPFVRGIGVTVAVYVGIVQHIVKKNAKYSLFDPCKEMTHIPLDEDTKVKSKAIVDIICNPLGAALVLMLGPLSTPYVCMVLLVIMLAWLRAARSLDKQF</sequence>
<feature type="transmembrane region" description="Helical" evidence="9">
    <location>
        <begin position="183"/>
        <end position="208"/>
    </location>
</feature>
<comment type="similarity">
    <text evidence="2 9">Belongs to the ADP/ATP translocase tlc family.</text>
</comment>
<feature type="region of interest" description="Disordered" evidence="10">
    <location>
        <begin position="1"/>
        <end position="24"/>
    </location>
</feature>
<evidence type="ECO:0000313" key="12">
    <source>
        <dbReference type="Proteomes" id="UP000001514"/>
    </source>
</evidence>
<proteinExistence type="inferred from homology"/>
<dbReference type="InterPro" id="IPR004667">
    <property type="entry name" value="ADP_ATP_car_bac_type"/>
</dbReference>
<name>D8SFS6_SELML</name>
<evidence type="ECO:0000256" key="6">
    <source>
        <dbReference type="ARBA" id="ARBA00022840"/>
    </source>
</evidence>
<dbReference type="GO" id="GO:0005524">
    <property type="term" value="F:ATP binding"/>
    <property type="evidence" value="ECO:0007669"/>
    <property type="project" value="UniProtKB-KW"/>
</dbReference>
<feature type="transmembrane region" description="Helical" evidence="9">
    <location>
        <begin position="220"/>
        <end position="243"/>
    </location>
</feature>
<gene>
    <name evidence="11" type="ORF">SELMODRAFT_116019</name>
</gene>
<feature type="transmembrane region" description="Helical" evidence="9">
    <location>
        <begin position="137"/>
        <end position="163"/>
    </location>
</feature>
<keyword evidence="8 9" id="KW-0472">Membrane</keyword>
<organism evidence="12">
    <name type="scientific">Selaginella moellendorffii</name>
    <name type="common">Spikemoss</name>
    <dbReference type="NCBI Taxonomy" id="88036"/>
    <lineage>
        <taxon>Eukaryota</taxon>
        <taxon>Viridiplantae</taxon>
        <taxon>Streptophyta</taxon>
        <taxon>Embryophyta</taxon>
        <taxon>Tracheophyta</taxon>
        <taxon>Lycopodiopsida</taxon>
        <taxon>Selaginellales</taxon>
        <taxon>Selaginellaceae</taxon>
        <taxon>Selaginella</taxon>
    </lineage>
</organism>
<reference evidence="11 12" key="1">
    <citation type="journal article" date="2011" name="Science">
        <title>The Selaginella genome identifies genetic changes associated with the evolution of vascular plants.</title>
        <authorList>
            <person name="Banks J.A."/>
            <person name="Nishiyama T."/>
            <person name="Hasebe M."/>
            <person name="Bowman J.L."/>
            <person name="Gribskov M."/>
            <person name="dePamphilis C."/>
            <person name="Albert V.A."/>
            <person name="Aono N."/>
            <person name="Aoyama T."/>
            <person name="Ambrose B.A."/>
            <person name="Ashton N.W."/>
            <person name="Axtell M.J."/>
            <person name="Barker E."/>
            <person name="Barker M.S."/>
            <person name="Bennetzen J.L."/>
            <person name="Bonawitz N.D."/>
            <person name="Chapple C."/>
            <person name="Cheng C."/>
            <person name="Correa L.G."/>
            <person name="Dacre M."/>
            <person name="DeBarry J."/>
            <person name="Dreyer I."/>
            <person name="Elias M."/>
            <person name="Engstrom E.M."/>
            <person name="Estelle M."/>
            <person name="Feng L."/>
            <person name="Finet C."/>
            <person name="Floyd S.K."/>
            <person name="Frommer W.B."/>
            <person name="Fujita T."/>
            <person name="Gramzow L."/>
            <person name="Gutensohn M."/>
            <person name="Harholt J."/>
            <person name="Hattori M."/>
            <person name="Heyl A."/>
            <person name="Hirai T."/>
            <person name="Hiwatashi Y."/>
            <person name="Ishikawa M."/>
            <person name="Iwata M."/>
            <person name="Karol K.G."/>
            <person name="Koehler B."/>
            <person name="Kolukisaoglu U."/>
            <person name="Kubo M."/>
            <person name="Kurata T."/>
            <person name="Lalonde S."/>
            <person name="Li K."/>
            <person name="Li Y."/>
            <person name="Litt A."/>
            <person name="Lyons E."/>
            <person name="Manning G."/>
            <person name="Maruyama T."/>
            <person name="Michael T.P."/>
            <person name="Mikami K."/>
            <person name="Miyazaki S."/>
            <person name="Morinaga S."/>
            <person name="Murata T."/>
            <person name="Mueller-Roeber B."/>
            <person name="Nelson D.R."/>
            <person name="Obara M."/>
            <person name="Oguri Y."/>
            <person name="Olmstead R.G."/>
            <person name="Onodera N."/>
            <person name="Petersen B.L."/>
            <person name="Pils B."/>
            <person name="Prigge M."/>
            <person name="Rensing S.A."/>
            <person name="Riano-Pachon D.M."/>
            <person name="Roberts A.W."/>
            <person name="Sato Y."/>
            <person name="Scheller H.V."/>
            <person name="Schulz B."/>
            <person name="Schulz C."/>
            <person name="Shakirov E.V."/>
            <person name="Shibagaki N."/>
            <person name="Shinohara N."/>
            <person name="Shippen D.E."/>
            <person name="Soerensen I."/>
            <person name="Sotooka R."/>
            <person name="Sugimoto N."/>
            <person name="Sugita M."/>
            <person name="Sumikawa N."/>
            <person name="Tanurdzic M."/>
            <person name="Theissen G."/>
            <person name="Ulvskov P."/>
            <person name="Wakazuki S."/>
            <person name="Weng J.K."/>
            <person name="Willats W.W."/>
            <person name="Wipf D."/>
            <person name="Wolf P.G."/>
            <person name="Yang L."/>
            <person name="Zimmer A.D."/>
            <person name="Zhu Q."/>
            <person name="Mitros T."/>
            <person name="Hellsten U."/>
            <person name="Loque D."/>
            <person name="Otillar R."/>
            <person name="Salamov A."/>
            <person name="Schmutz J."/>
            <person name="Shapiro H."/>
            <person name="Lindquist E."/>
            <person name="Lucas S."/>
            <person name="Rokhsar D."/>
            <person name="Grigoriev I.V."/>
        </authorList>
    </citation>
    <scope>NUCLEOTIDE SEQUENCE [LARGE SCALE GENOMIC DNA]</scope>
</reference>
<protein>
    <recommendedName>
        <fullName evidence="9">ADP,ATP carrier protein</fullName>
    </recommendedName>
</protein>
<dbReference type="Proteomes" id="UP000001514">
    <property type="component" value="Unassembled WGS sequence"/>
</dbReference>
<feature type="non-terminal residue" evidence="11">
    <location>
        <position position="507"/>
    </location>
</feature>
<comment type="subcellular location">
    <subcellularLocation>
        <location evidence="1">Membrane</location>
        <topology evidence="1">Multi-pass membrane protein</topology>
    </subcellularLocation>
    <subcellularLocation>
        <location evidence="9">Plastid</location>
        <location evidence="9">Chloroplast membrane</location>
        <topology evidence="9">Multi-pass membrane protein</topology>
    </subcellularLocation>
</comment>
<evidence type="ECO:0000256" key="2">
    <source>
        <dbReference type="ARBA" id="ARBA00007127"/>
    </source>
</evidence>
<dbReference type="AlphaFoldDB" id="D8SFS6"/>
<dbReference type="OMA" id="PNAVHND"/>
<dbReference type="PANTHER" id="PTHR31187">
    <property type="match status" value="1"/>
</dbReference>
<keyword evidence="5 9" id="KW-0547">Nucleotide-binding</keyword>
<keyword evidence="12" id="KW-1185">Reference proteome</keyword>
<dbReference type="HOGENOM" id="CLU_023964_0_1_1"/>
<evidence type="ECO:0000256" key="3">
    <source>
        <dbReference type="ARBA" id="ARBA00022448"/>
    </source>
</evidence>
<dbReference type="InParanoid" id="D8SFS6"/>
<dbReference type="eggNOG" id="ENOG502QSRY">
    <property type="taxonomic scope" value="Eukaryota"/>
</dbReference>
<keyword evidence="9" id="KW-0150">Chloroplast</keyword>
<feature type="transmembrane region" description="Helical" evidence="9">
    <location>
        <begin position="472"/>
        <end position="497"/>
    </location>
</feature>
<feature type="transmembrane region" description="Helical" evidence="9">
    <location>
        <begin position="263"/>
        <end position="286"/>
    </location>
</feature>
<keyword evidence="7 9" id="KW-1133">Transmembrane helix</keyword>
<evidence type="ECO:0000313" key="11">
    <source>
        <dbReference type="EMBL" id="EFJ16888.1"/>
    </source>
</evidence>
<feature type="transmembrane region" description="Helical" evidence="9">
    <location>
        <begin position="70"/>
        <end position="87"/>
    </location>
</feature>